<reference evidence="3" key="1">
    <citation type="submission" date="2015-01" db="EMBL/GenBank/DDBJ databases">
        <authorList>
            <person name="MANFREDI Pablo"/>
        </authorList>
    </citation>
    <scope>NUCLEOTIDE SEQUENCE [LARGE SCALE GENOMIC DNA]</scope>
    <source>
        <strain evidence="3">Ccyn2B</strain>
    </source>
</reference>
<keyword evidence="3" id="KW-1185">Reference proteome</keyword>
<keyword evidence="1" id="KW-0812">Transmembrane</keyword>
<feature type="transmembrane region" description="Helical" evidence="1">
    <location>
        <begin position="82"/>
        <end position="101"/>
    </location>
</feature>
<feature type="transmembrane region" description="Helical" evidence="1">
    <location>
        <begin position="107"/>
        <end position="125"/>
    </location>
</feature>
<evidence type="ECO:0000313" key="3">
    <source>
        <dbReference type="Proteomes" id="UP000038055"/>
    </source>
</evidence>
<accession>A0A0B7HGA6</accession>
<evidence type="ECO:0000256" key="1">
    <source>
        <dbReference type="SAM" id="Phobius"/>
    </source>
</evidence>
<dbReference type="EMBL" id="CDOD01000045">
    <property type="protein sequence ID" value="CEN38736.1"/>
    <property type="molecule type" value="Genomic_DNA"/>
</dbReference>
<dbReference type="Proteomes" id="UP000038055">
    <property type="component" value="Unassembled WGS sequence"/>
</dbReference>
<proteinExistence type="predicted"/>
<name>A0A0B7HGA6_9FLAO</name>
<organism evidence="2 3">
    <name type="scientific">Capnocytophaga cynodegmi</name>
    <dbReference type="NCBI Taxonomy" id="28189"/>
    <lineage>
        <taxon>Bacteria</taxon>
        <taxon>Pseudomonadati</taxon>
        <taxon>Bacteroidota</taxon>
        <taxon>Flavobacteriia</taxon>
        <taxon>Flavobacteriales</taxon>
        <taxon>Flavobacteriaceae</taxon>
        <taxon>Capnocytophaga</taxon>
    </lineage>
</organism>
<dbReference type="AlphaFoldDB" id="A0A0B7HGA6"/>
<keyword evidence="1" id="KW-0472">Membrane</keyword>
<keyword evidence="1" id="KW-1133">Transmembrane helix</keyword>
<dbReference type="RefSeq" id="WP_041993954.1">
    <property type="nucleotide sequence ID" value="NZ_CDOD01000045.1"/>
</dbReference>
<evidence type="ECO:0000313" key="2">
    <source>
        <dbReference type="EMBL" id="CEN38736.1"/>
    </source>
</evidence>
<protein>
    <submittedName>
        <fullName evidence="2">Uncharacterized protein</fullName>
    </submittedName>
</protein>
<sequence length="137" mass="15895">MVVTLKSEKNFMLYPLRAKVFVDGAFFDYFKIKDNQKKMAIPEGKTLSLKVGGWTSNEINLEKIEKEGVSTLKISSKIQNGFFIFSYGLFLISIFWFLLFYDTMNPYLGMAMLIPYLILGCRQIFQKKGMITIEKDK</sequence>
<gene>
    <name evidence="2" type="ORF">CCYN2B_50136</name>
</gene>